<dbReference type="EMBL" id="DS027056">
    <property type="protein sequence ID" value="EAW09532.1"/>
    <property type="molecule type" value="Genomic_DNA"/>
</dbReference>
<keyword evidence="4" id="KW-1185">Reference proteome</keyword>
<feature type="transmembrane region" description="Helical" evidence="2">
    <location>
        <begin position="324"/>
        <end position="345"/>
    </location>
</feature>
<feature type="region of interest" description="Disordered" evidence="1">
    <location>
        <begin position="288"/>
        <end position="316"/>
    </location>
</feature>
<dbReference type="STRING" id="344612.A1CK58"/>
<dbReference type="KEGG" id="act:ACLA_037390"/>
<feature type="transmembrane region" description="Helical" evidence="2">
    <location>
        <begin position="351"/>
        <end position="370"/>
    </location>
</feature>
<evidence type="ECO:0000256" key="2">
    <source>
        <dbReference type="SAM" id="Phobius"/>
    </source>
</evidence>
<reference evidence="3 4" key="1">
    <citation type="journal article" date="2008" name="PLoS Genet.">
        <title>Genomic islands in the pathogenic filamentous fungus Aspergillus fumigatus.</title>
        <authorList>
            <person name="Fedorova N.D."/>
            <person name="Khaldi N."/>
            <person name="Joardar V.S."/>
            <person name="Maiti R."/>
            <person name="Amedeo P."/>
            <person name="Anderson M.J."/>
            <person name="Crabtree J."/>
            <person name="Silva J.C."/>
            <person name="Badger J.H."/>
            <person name="Albarraq A."/>
            <person name="Angiuoli S."/>
            <person name="Bussey H."/>
            <person name="Bowyer P."/>
            <person name="Cotty P.J."/>
            <person name="Dyer P.S."/>
            <person name="Egan A."/>
            <person name="Galens K."/>
            <person name="Fraser-Liggett C.M."/>
            <person name="Haas B.J."/>
            <person name="Inman J.M."/>
            <person name="Kent R."/>
            <person name="Lemieux S."/>
            <person name="Malavazi I."/>
            <person name="Orvis J."/>
            <person name="Roemer T."/>
            <person name="Ronning C.M."/>
            <person name="Sundaram J.P."/>
            <person name="Sutton G."/>
            <person name="Turner G."/>
            <person name="Venter J.C."/>
            <person name="White O.R."/>
            <person name="Whitty B.R."/>
            <person name="Youngman P."/>
            <person name="Wolfe K.H."/>
            <person name="Goldman G.H."/>
            <person name="Wortman J.R."/>
            <person name="Jiang B."/>
            <person name="Denning D.W."/>
            <person name="Nierman W.C."/>
        </authorList>
    </citation>
    <scope>NUCLEOTIDE SEQUENCE [LARGE SCALE GENOMIC DNA]</scope>
    <source>
        <strain evidence="4">ATCC 1007 / CBS 513.65 / DSM 816 / NCTC 3887 / NRRL 1</strain>
    </source>
</reference>
<keyword evidence="2" id="KW-0812">Transmembrane</keyword>
<name>A1CK58_ASPCL</name>
<protein>
    <submittedName>
        <fullName evidence="3">Uncharacterized protein</fullName>
    </submittedName>
</protein>
<evidence type="ECO:0000256" key="1">
    <source>
        <dbReference type="SAM" id="MobiDB-lite"/>
    </source>
</evidence>
<proteinExistence type="predicted"/>
<dbReference type="HOGENOM" id="CLU_532043_0_0_1"/>
<dbReference type="AlphaFoldDB" id="A1CK58"/>
<keyword evidence="2" id="KW-0472">Membrane</keyword>
<dbReference type="RefSeq" id="XP_001270958.1">
    <property type="nucleotide sequence ID" value="XM_001270957.1"/>
</dbReference>
<dbReference type="Proteomes" id="UP000006701">
    <property type="component" value="Unassembled WGS sequence"/>
</dbReference>
<feature type="compositionally biased region" description="Basic and acidic residues" evidence="1">
    <location>
        <begin position="67"/>
        <end position="81"/>
    </location>
</feature>
<dbReference type="VEuPathDB" id="FungiDB:ACLA_037390"/>
<feature type="region of interest" description="Disordered" evidence="1">
    <location>
        <begin position="67"/>
        <end position="112"/>
    </location>
</feature>
<organism evidence="3 4">
    <name type="scientific">Aspergillus clavatus (strain ATCC 1007 / CBS 513.65 / DSM 816 / NCTC 3887 / NRRL 1 / QM 1276 / 107)</name>
    <dbReference type="NCBI Taxonomy" id="344612"/>
    <lineage>
        <taxon>Eukaryota</taxon>
        <taxon>Fungi</taxon>
        <taxon>Dikarya</taxon>
        <taxon>Ascomycota</taxon>
        <taxon>Pezizomycotina</taxon>
        <taxon>Eurotiomycetes</taxon>
        <taxon>Eurotiomycetidae</taxon>
        <taxon>Eurotiales</taxon>
        <taxon>Aspergillaceae</taxon>
        <taxon>Aspergillus</taxon>
        <taxon>Aspergillus subgen. Fumigati</taxon>
    </lineage>
</organism>
<evidence type="ECO:0000313" key="4">
    <source>
        <dbReference type="Proteomes" id="UP000006701"/>
    </source>
</evidence>
<dbReference type="GeneID" id="4703362"/>
<gene>
    <name evidence="3" type="ORF">ACLA_037390</name>
</gene>
<feature type="compositionally biased region" description="Polar residues" evidence="1">
    <location>
        <begin position="298"/>
        <end position="313"/>
    </location>
</feature>
<feature type="region of interest" description="Disordered" evidence="1">
    <location>
        <begin position="129"/>
        <end position="162"/>
    </location>
</feature>
<evidence type="ECO:0000313" key="3">
    <source>
        <dbReference type="EMBL" id="EAW09532.1"/>
    </source>
</evidence>
<keyword evidence="2" id="KW-1133">Transmembrane helix</keyword>
<dbReference type="eggNOG" id="ENOG502QQEE">
    <property type="taxonomic scope" value="Eukaryota"/>
</dbReference>
<feature type="transmembrane region" description="Helical" evidence="2">
    <location>
        <begin position="399"/>
        <end position="415"/>
    </location>
</feature>
<accession>A1CK58</accession>
<dbReference type="OrthoDB" id="193499at2759"/>
<feature type="compositionally biased region" description="Basic and acidic residues" evidence="1">
    <location>
        <begin position="142"/>
        <end position="161"/>
    </location>
</feature>
<sequence length="512" mass="56327">MYPYQLLINSFQVGSSLELSQRLDEPLDGFLDQQEHIQQPSTPPVPLHIFDIRRSNSVTELWKKYEHKSHFQDTEGTDKVGESPIIKPASPRDQTASFPTAPGNAGLPSEDESESLLAAFEAEMARMLSASESGNGGSARETTSDTEERAETASSDRRSHPSEALAQAVHILINGAGLIGSEMRSRLPELEHQLEHHLQNAQRALPEHVGSTVQAALTTLESQMRHLTTALNNASVARSQSTRNLFQGEIPTPAQTVDALYSMASEFGQMGHTLYSAFETEFGALHASRDSAQPAPEATSSHAVPEVQVQSSDSSHETEKDTKILLHISTLVCLMFVGIVPGVAFPINLNVTLVLVLILITIITITIPILHHHHIVNPIMSIHIQTHPHPRPHRHHHRIMGILLLLLAIPIQTLITTTTTNIIPSVPHILTHLTLIQPLYHRGGSLLPFLHHSLHTIFRVVMGSGIRTGLPLPCIVNAIQVHLQRPRGKPLASIKENLFQTILQMRCSLSVM</sequence>